<dbReference type="RefSeq" id="WP_206576059.1">
    <property type="nucleotide sequence ID" value="NZ_JAFKCV010000301.1"/>
</dbReference>
<keyword evidence="3" id="KW-0998">Cell outer membrane</keyword>
<dbReference type="InterPro" id="IPR036942">
    <property type="entry name" value="Beta-barrel_TonB_sf"/>
</dbReference>
<proteinExistence type="predicted"/>
<protein>
    <submittedName>
        <fullName evidence="5">TonB-dependent receptor</fullName>
    </submittedName>
</protein>
<dbReference type="EMBL" id="JAFKCV010000301">
    <property type="protein sequence ID" value="MBN7828043.1"/>
    <property type="molecule type" value="Genomic_DNA"/>
</dbReference>
<evidence type="ECO:0000256" key="1">
    <source>
        <dbReference type="ARBA" id="ARBA00004442"/>
    </source>
</evidence>
<feature type="non-terminal residue" evidence="5">
    <location>
        <position position="1"/>
    </location>
</feature>
<dbReference type="AlphaFoldDB" id="A0A939IQ24"/>
<comment type="subcellular location">
    <subcellularLocation>
        <location evidence="1">Cell outer membrane</location>
    </subcellularLocation>
</comment>
<keyword evidence="6" id="KW-1185">Reference proteome</keyword>
<dbReference type="Gene3D" id="2.40.170.20">
    <property type="entry name" value="TonB-dependent receptor, beta-barrel domain"/>
    <property type="match status" value="1"/>
</dbReference>
<comment type="caution">
    <text evidence="5">The sequence shown here is derived from an EMBL/GenBank/DDBJ whole genome shotgun (WGS) entry which is preliminary data.</text>
</comment>
<organism evidence="5 6">
    <name type="scientific">Bowmanella dokdonensis</name>
    <dbReference type="NCBI Taxonomy" id="751969"/>
    <lineage>
        <taxon>Bacteria</taxon>
        <taxon>Pseudomonadati</taxon>
        <taxon>Pseudomonadota</taxon>
        <taxon>Gammaproteobacteria</taxon>
        <taxon>Alteromonadales</taxon>
        <taxon>Alteromonadaceae</taxon>
        <taxon>Bowmanella</taxon>
    </lineage>
</organism>
<sequence length="101" mass="11224">GLPLVSTPKNMLNATLNWQVLDDLNVSLVGEVRSKRFRGTADVQGPQGPQTVELYYKSYELLHLAARYQVNDNLAIHGRINNLLDENLSTRSCLLSADELG</sequence>
<name>A0A939IQ24_9ALTE</name>
<evidence type="ECO:0000256" key="3">
    <source>
        <dbReference type="ARBA" id="ARBA00023237"/>
    </source>
</evidence>
<evidence type="ECO:0000313" key="6">
    <source>
        <dbReference type="Proteomes" id="UP000664654"/>
    </source>
</evidence>
<dbReference type="InterPro" id="IPR000531">
    <property type="entry name" value="Beta-barrel_TonB"/>
</dbReference>
<dbReference type="Proteomes" id="UP000664654">
    <property type="component" value="Unassembled WGS sequence"/>
</dbReference>
<feature type="domain" description="TonB-dependent receptor-like beta-barrel" evidence="4">
    <location>
        <begin position="1"/>
        <end position="83"/>
    </location>
</feature>
<feature type="non-terminal residue" evidence="5">
    <location>
        <position position="101"/>
    </location>
</feature>
<dbReference type="Pfam" id="PF00593">
    <property type="entry name" value="TonB_dep_Rec_b-barrel"/>
    <property type="match status" value="1"/>
</dbReference>
<keyword evidence="2" id="KW-0472">Membrane</keyword>
<evidence type="ECO:0000256" key="2">
    <source>
        <dbReference type="ARBA" id="ARBA00023136"/>
    </source>
</evidence>
<accession>A0A939IQ24</accession>
<reference evidence="5" key="1">
    <citation type="submission" date="2021-03" db="EMBL/GenBank/DDBJ databases">
        <title>novel species isolated from a fishpond in China.</title>
        <authorList>
            <person name="Lu H."/>
            <person name="Cai Z."/>
        </authorList>
    </citation>
    <scope>NUCLEOTIDE SEQUENCE</scope>
    <source>
        <strain evidence="5">JCM 30855</strain>
    </source>
</reference>
<dbReference type="GO" id="GO:0009279">
    <property type="term" value="C:cell outer membrane"/>
    <property type="evidence" value="ECO:0007669"/>
    <property type="project" value="UniProtKB-SubCell"/>
</dbReference>
<keyword evidence="5" id="KW-0675">Receptor</keyword>
<dbReference type="SUPFAM" id="SSF56935">
    <property type="entry name" value="Porins"/>
    <property type="match status" value="1"/>
</dbReference>
<evidence type="ECO:0000259" key="4">
    <source>
        <dbReference type="Pfam" id="PF00593"/>
    </source>
</evidence>
<evidence type="ECO:0000313" key="5">
    <source>
        <dbReference type="EMBL" id="MBN7828043.1"/>
    </source>
</evidence>
<gene>
    <name evidence="5" type="ORF">J0A66_22680</name>
</gene>